<reference evidence="1 2" key="1">
    <citation type="journal article" date="2022" name="G3 (Bethesda)">
        <title>Whole-genome sequence and methylome profiling of the almond [Prunus dulcis (Mill.) D.A. Webb] cultivar 'Nonpareil'.</title>
        <authorList>
            <person name="D'Amico-Willman K.M."/>
            <person name="Ouma W.Z."/>
            <person name="Meulia T."/>
            <person name="Sideli G.M."/>
            <person name="Gradziel T.M."/>
            <person name="Fresnedo-Ramirez J."/>
        </authorList>
    </citation>
    <scope>NUCLEOTIDE SEQUENCE [LARGE SCALE GENOMIC DNA]</scope>
    <source>
        <strain evidence="1">Clone GOH B32 T37-40</strain>
    </source>
</reference>
<organism evidence="1 2">
    <name type="scientific">Prunus dulcis</name>
    <name type="common">Almond</name>
    <name type="synonym">Amygdalus dulcis</name>
    <dbReference type="NCBI Taxonomy" id="3755"/>
    <lineage>
        <taxon>Eukaryota</taxon>
        <taxon>Viridiplantae</taxon>
        <taxon>Streptophyta</taxon>
        <taxon>Embryophyta</taxon>
        <taxon>Tracheophyta</taxon>
        <taxon>Spermatophyta</taxon>
        <taxon>Magnoliopsida</taxon>
        <taxon>eudicotyledons</taxon>
        <taxon>Gunneridae</taxon>
        <taxon>Pentapetalae</taxon>
        <taxon>rosids</taxon>
        <taxon>fabids</taxon>
        <taxon>Rosales</taxon>
        <taxon>Rosaceae</taxon>
        <taxon>Amygdaloideae</taxon>
        <taxon>Amygdaleae</taxon>
        <taxon>Prunus</taxon>
    </lineage>
</organism>
<proteinExistence type="predicted"/>
<dbReference type="EMBL" id="JAJFAZ020000010">
    <property type="protein sequence ID" value="KAI5311520.1"/>
    <property type="molecule type" value="Genomic_DNA"/>
</dbReference>
<evidence type="ECO:0000313" key="2">
    <source>
        <dbReference type="Proteomes" id="UP001054821"/>
    </source>
</evidence>
<dbReference type="AlphaFoldDB" id="A0AAD4UQF4"/>
<gene>
    <name evidence="1" type="ORF">L3X38_000246</name>
</gene>
<dbReference type="Proteomes" id="UP001054821">
    <property type="component" value="Mitochondrion MT"/>
</dbReference>
<accession>A0AAD4UQF4</accession>
<comment type="caution">
    <text evidence="1">The sequence shown here is derived from an EMBL/GenBank/DDBJ whole genome shotgun (WGS) entry which is preliminary data.</text>
</comment>
<name>A0AAD4UQF4_PRUDU</name>
<protein>
    <submittedName>
        <fullName evidence="1">Uncharacterized protein</fullName>
    </submittedName>
</protein>
<geneLocation type="mitochondrion" evidence="1"/>
<keyword evidence="2" id="KW-1185">Reference proteome</keyword>
<sequence>MRTSCGCSGAVGWLSRRRPLCGANRLSRLVASLMAVTKEQVLFSPPIHQTATLDVAPLAACTVHYVHSLLQEHKRSNSFISWSVVIPKSYALRLAFGGKERGYFRL</sequence>
<evidence type="ECO:0000313" key="1">
    <source>
        <dbReference type="EMBL" id="KAI5311520.1"/>
    </source>
</evidence>
<keyword evidence="1" id="KW-0496">Mitochondrion</keyword>